<organism evidence="1 2">
    <name type="scientific">Escherichia coli</name>
    <dbReference type="NCBI Taxonomy" id="562"/>
    <lineage>
        <taxon>Bacteria</taxon>
        <taxon>Pseudomonadati</taxon>
        <taxon>Pseudomonadota</taxon>
        <taxon>Gammaproteobacteria</taxon>
        <taxon>Enterobacterales</taxon>
        <taxon>Enterobacteriaceae</taxon>
        <taxon>Escherichia</taxon>
    </lineage>
</organism>
<reference evidence="1 2" key="1">
    <citation type="submission" date="2019-01" db="EMBL/GenBank/DDBJ databases">
        <title>Genomic analysis of febrile catheter-associated UTI E. coli isolates.</title>
        <authorList>
            <person name="Potter R."/>
            <person name="Zou Z."/>
            <person name="Henderson J."/>
            <person name="Dantas G."/>
        </authorList>
    </citation>
    <scope>NUCLEOTIDE SEQUENCE [LARGE SCALE GENOMIC DNA]</scope>
    <source>
        <strain evidence="1 2">49_rectal</strain>
    </source>
</reference>
<comment type="caution">
    <text evidence="1">The sequence shown here is derived from an EMBL/GenBank/DDBJ whole genome shotgun (WGS) entry which is preliminary data.</text>
</comment>
<dbReference type="EMBL" id="SCIU01000017">
    <property type="protein sequence ID" value="RXB31062.1"/>
    <property type="molecule type" value="Genomic_DNA"/>
</dbReference>
<protein>
    <recommendedName>
        <fullName evidence="3">DUF3168 domain-containing protein</fullName>
    </recommendedName>
</protein>
<evidence type="ECO:0000313" key="2">
    <source>
        <dbReference type="Proteomes" id="UP000290652"/>
    </source>
</evidence>
<dbReference type="Proteomes" id="UP000290652">
    <property type="component" value="Unassembled WGS sequence"/>
</dbReference>
<evidence type="ECO:0000313" key="1">
    <source>
        <dbReference type="EMBL" id="RXB31062.1"/>
    </source>
</evidence>
<sequence length="132" mass="14854">MTNLPRLGIKRALEEIIVKELNLKYVKNAFTTGVKEPVQVMIPGMTEEYTRIGLQSKLASVLSITIDIFSEKSETGVHKAVYDLISIKANHEKLIPFKIDKIYPSSSFTDYDSEASNGHVSAQIILTFEYLM</sequence>
<name>A0A9Q7KE86_ECOLX</name>
<proteinExistence type="predicted"/>
<evidence type="ECO:0008006" key="3">
    <source>
        <dbReference type="Google" id="ProtNLM"/>
    </source>
</evidence>
<dbReference type="RefSeq" id="WP_000183389.1">
    <property type="nucleotide sequence ID" value="NZ_CP107720.1"/>
</dbReference>
<dbReference type="AlphaFoldDB" id="A0A9Q7KE86"/>
<accession>A0A9Q7KE86</accession>
<gene>
    <name evidence="1" type="ORF">EPS97_10715</name>
</gene>